<reference evidence="2 3" key="1">
    <citation type="submission" date="2017-03" db="EMBL/GenBank/DDBJ databases">
        <title>Paenibacillus larvae genome sequencing.</title>
        <authorList>
            <person name="Dingman D.W."/>
        </authorList>
    </citation>
    <scope>NUCLEOTIDE SEQUENCE [LARGE SCALE GENOMIC DNA]</scope>
    <source>
        <strain evidence="2 3">SAG 10367</strain>
    </source>
</reference>
<dbReference type="Proteomes" id="UP000192727">
    <property type="component" value="Chromosome"/>
</dbReference>
<proteinExistence type="predicted"/>
<dbReference type="GO" id="GO:0015074">
    <property type="term" value="P:DNA integration"/>
    <property type="evidence" value="ECO:0007669"/>
    <property type="project" value="InterPro"/>
</dbReference>
<feature type="domain" description="Integrase catalytic" evidence="1">
    <location>
        <begin position="3"/>
        <end position="34"/>
    </location>
</feature>
<protein>
    <recommendedName>
        <fullName evidence="1">Integrase catalytic domain-containing protein</fullName>
    </recommendedName>
</protein>
<accession>A0A1V0USE6</accession>
<dbReference type="InterPro" id="IPR001584">
    <property type="entry name" value="Integrase_cat-core"/>
</dbReference>
<evidence type="ECO:0000313" key="3">
    <source>
        <dbReference type="Proteomes" id="UP000192727"/>
    </source>
</evidence>
<dbReference type="EMBL" id="CP020557">
    <property type="protein sequence ID" value="ARF68051.1"/>
    <property type="molecule type" value="Genomic_DNA"/>
</dbReference>
<dbReference type="AlphaFoldDB" id="A0A1V0USE6"/>
<name>A0A1V0USE6_9BACL</name>
<gene>
    <name evidence="2" type="ORF">B7C51_09745</name>
</gene>
<evidence type="ECO:0000313" key="2">
    <source>
        <dbReference type="EMBL" id="ARF68051.1"/>
    </source>
</evidence>
<organism evidence="2 3">
    <name type="scientific">Paenibacillus larvae subsp. pulvifaciens</name>
    <dbReference type="NCBI Taxonomy" id="1477"/>
    <lineage>
        <taxon>Bacteria</taxon>
        <taxon>Bacillati</taxon>
        <taxon>Bacillota</taxon>
        <taxon>Bacilli</taxon>
        <taxon>Bacillales</taxon>
        <taxon>Paenibacillaceae</taxon>
        <taxon>Paenibacillus</taxon>
    </lineage>
</organism>
<sequence>MRSLDEAQRRIEEYIHFYNQSRPQRKLKKLTPVE</sequence>
<dbReference type="Pfam" id="PF13333">
    <property type="entry name" value="rve_2"/>
    <property type="match status" value="1"/>
</dbReference>
<evidence type="ECO:0000259" key="1">
    <source>
        <dbReference type="Pfam" id="PF13333"/>
    </source>
</evidence>